<name>S9QXY6_9RHOB</name>
<keyword evidence="3" id="KW-1185">Reference proteome</keyword>
<dbReference type="RefSeq" id="WP_021097144.1">
    <property type="nucleotide sequence ID" value="NZ_KE557320.1"/>
</dbReference>
<evidence type="ECO:0000313" key="2">
    <source>
        <dbReference type="EMBL" id="EPX86236.1"/>
    </source>
</evidence>
<dbReference type="InterPro" id="IPR053135">
    <property type="entry name" value="AKR2_Oxidoreductase"/>
</dbReference>
<dbReference type="InterPro" id="IPR036812">
    <property type="entry name" value="NAD(P)_OxRdtase_dom_sf"/>
</dbReference>
<dbReference type="PANTHER" id="PTHR43312">
    <property type="entry name" value="D-THREO-ALDOSE 1-DEHYDROGENASE"/>
    <property type="match status" value="1"/>
</dbReference>
<dbReference type="STRING" id="1123069.ruthe_01046"/>
<dbReference type="PATRIC" id="fig|1123069.3.peg.1019"/>
<dbReference type="Proteomes" id="UP000015346">
    <property type="component" value="Unassembled WGS sequence"/>
</dbReference>
<dbReference type="CDD" id="cd19086">
    <property type="entry name" value="AKR_AKR11C1"/>
    <property type="match status" value="1"/>
</dbReference>
<dbReference type="EMBL" id="AOLV01000010">
    <property type="protein sequence ID" value="EPX86236.1"/>
    <property type="molecule type" value="Genomic_DNA"/>
</dbReference>
<organism evidence="2 3">
    <name type="scientific">Rubellimicrobium thermophilum DSM 16684</name>
    <dbReference type="NCBI Taxonomy" id="1123069"/>
    <lineage>
        <taxon>Bacteria</taxon>
        <taxon>Pseudomonadati</taxon>
        <taxon>Pseudomonadota</taxon>
        <taxon>Alphaproteobacteria</taxon>
        <taxon>Rhodobacterales</taxon>
        <taxon>Roseobacteraceae</taxon>
        <taxon>Rubellimicrobium</taxon>
    </lineage>
</organism>
<reference evidence="2 3" key="1">
    <citation type="journal article" date="2013" name="Stand. Genomic Sci.">
        <title>Genome sequence of the reddish-pigmented Rubellimicrobium thermophilum type strain (DSM 16684(T)), a member of the Roseobacter clade.</title>
        <authorList>
            <person name="Fiebig A."/>
            <person name="Riedel T."/>
            <person name="Gronow S."/>
            <person name="Petersen J."/>
            <person name="Klenk H.P."/>
            <person name="Goker M."/>
        </authorList>
    </citation>
    <scope>NUCLEOTIDE SEQUENCE [LARGE SCALE GENOMIC DNA]</scope>
    <source>
        <strain evidence="2 3">DSM 16684</strain>
    </source>
</reference>
<evidence type="ECO:0000313" key="3">
    <source>
        <dbReference type="Proteomes" id="UP000015346"/>
    </source>
</evidence>
<dbReference type="Gene3D" id="3.20.20.100">
    <property type="entry name" value="NADP-dependent oxidoreductase domain"/>
    <property type="match status" value="1"/>
</dbReference>
<sequence>MLKRRFGRTGWEVGAVGFGAWAIGGSWGPVAEADARAALHAALDAGTDFIDTADVYGDGRSERIIRAVLQERGLLAAEPGQGRPVVATKAGRRLDPHVAEGYTAEALGAFIDRSRDNLGMETLDLVQLHCPPTTVYYRPEVFEALDRFVAEGRIRHYGVSVEKVEEGLKAIEFPGVVSVQIIWNLFRQRPAELFLPRAAQKQVAVIARVPLASGLLTGKFGPDSRFAPDDHRAFNRHGEAFDVGETFSGVPYEVALEAVEALRRILPAHLPMAQAALRWCLMEEAVSVVIPGARNADQARSNAESGHLPPLPPEVMEAARDLYHRLIAPHVHQRW</sequence>
<protein>
    <submittedName>
        <fullName evidence="2">Putative oxidoreductase</fullName>
    </submittedName>
</protein>
<comment type="caution">
    <text evidence="2">The sequence shown here is derived from an EMBL/GenBank/DDBJ whole genome shotgun (WGS) entry which is preliminary data.</text>
</comment>
<dbReference type="PANTHER" id="PTHR43312:SF1">
    <property type="entry name" value="NADP-DEPENDENT OXIDOREDUCTASE DOMAIN-CONTAINING PROTEIN"/>
    <property type="match status" value="1"/>
</dbReference>
<feature type="domain" description="NADP-dependent oxidoreductase" evidence="1">
    <location>
        <begin position="16"/>
        <end position="321"/>
    </location>
</feature>
<proteinExistence type="predicted"/>
<evidence type="ECO:0000259" key="1">
    <source>
        <dbReference type="Pfam" id="PF00248"/>
    </source>
</evidence>
<gene>
    <name evidence="2" type="ORF">ruthe_01046</name>
</gene>
<dbReference type="InterPro" id="IPR023210">
    <property type="entry name" value="NADP_OxRdtase_dom"/>
</dbReference>
<dbReference type="SUPFAM" id="SSF51430">
    <property type="entry name" value="NAD(P)-linked oxidoreductase"/>
    <property type="match status" value="1"/>
</dbReference>
<accession>S9QXY6</accession>
<dbReference type="Pfam" id="PF00248">
    <property type="entry name" value="Aldo_ket_red"/>
    <property type="match status" value="1"/>
</dbReference>
<dbReference type="AlphaFoldDB" id="S9QXY6"/>
<dbReference type="HOGENOM" id="CLU_023205_2_3_5"/>
<dbReference type="OrthoDB" id="9803483at2"/>